<evidence type="ECO:0000313" key="3">
    <source>
        <dbReference type="Proteomes" id="UP000011185"/>
    </source>
</evidence>
<evidence type="ECO:0000313" key="2">
    <source>
        <dbReference type="EMBL" id="ELQ75866.1"/>
    </source>
</evidence>
<protein>
    <submittedName>
        <fullName evidence="2">Uncharacterized protein</fullName>
    </submittedName>
</protein>
<keyword evidence="1" id="KW-0175">Coiled coil</keyword>
<dbReference type="Proteomes" id="UP000011185">
    <property type="component" value="Unassembled WGS sequence"/>
</dbReference>
<feature type="non-terminal residue" evidence="2">
    <location>
        <position position="1"/>
    </location>
</feature>
<dbReference type="VEuPathDB" id="MicrosporidiaDB:THOM_1180"/>
<proteinExistence type="predicted"/>
<evidence type="ECO:0000256" key="1">
    <source>
        <dbReference type="SAM" id="Coils"/>
    </source>
</evidence>
<dbReference type="EMBL" id="JH993912">
    <property type="protein sequence ID" value="ELQ75866.1"/>
    <property type="molecule type" value="Genomic_DNA"/>
</dbReference>
<name>L7JXT6_TRAHO</name>
<sequence>VHPVSPSDVIGLTMLICKTMMSFLEMREHVINSSKADGGDEGLDLQLTGPKFLPSAFITDIEVFAGLFSLTMPFPEPERVKCFEKNVDVFEFAKKIDSSRCEVDMQALVLYIDDFYTACRVTNSLCRCAWEAIGLCMRPEYGDFGSLLSDSPTSLFDELRRFKTISIAWVSSSTLRQPKDFLLWLTRLNELRKLFVRYLTAKEERLRGLVEMCRIAKEVEKDIEKLESEYNKYLDNQGEEVGVFQDCLRTWGFVGGRGPLFIHSVPLVDVYRAWTSGFVSKVKASLECGNSIVIALMESLKENGGVMPPELAKRRERFWKWQKEAKKDVKPMNVPIKDLLCAFKSGDEAEFVFDKQMAFINLHEAITERIAGCWLNSSLYGGYKCIADAQRVYEGCVAM</sequence>
<accession>L7JXT6</accession>
<dbReference type="HOGENOM" id="CLU_628795_0_0_1"/>
<dbReference type="InParanoid" id="L7JXT6"/>
<organism evidence="2 3">
    <name type="scientific">Trachipleistophora hominis</name>
    <name type="common">Microsporidian parasite</name>
    <dbReference type="NCBI Taxonomy" id="72359"/>
    <lineage>
        <taxon>Eukaryota</taxon>
        <taxon>Fungi</taxon>
        <taxon>Fungi incertae sedis</taxon>
        <taxon>Microsporidia</taxon>
        <taxon>Pleistophoridae</taxon>
        <taxon>Trachipleistophora</taxon>
    </lineage>
</organism>
<dbReference type="AlphaFoldDB" id="L7JXT6"/>
<gene>
    <name evidence="2" type="ORF">THOM_1180</name>
</gene>
<reference evidence="2 3" key="1">
    <citation type="journal article" date="2012" name="PLoS Pathog.">
        <title>The genome of the obligate intracellular parasite Trachipleistophora hominis: new insights into microsporidian genome dynamics and reductive evolution.</title>
        <authorList>
            <person name="Heinz E."/>
            <person name="Williams T.A."/>
            <person name="Nakjang S."/>
            <person name="Noel C.J."/>
            <person name="Swan D.C."/>
            <person name="Goldberg A.V."/>
            <person name="Harris S.R."/>
            <person name="Weinmaier T."/>
            <person name="Markert S."/>
            <person name="Becher D."/>
            <person name="Bernhardt J."/>
            <person name="Dagan T."/>
            <person name="Hacker C."/>
            <person name="Lucocq J.M."/>
            <person name="Schweder T."/>
            <person name="Rattei T."/>
            <person name="Hall N."/>
            <person name="Hirt R.P."/>
            <person name="Embley T.M."/>
        </authorList>
    </citation>
    <scope>NUCLEOTIDE SEQUENCE [LARGE SCALE GENOMIC DNA]</scope>
</reference>
<feature type="coiled-coil region" evidence="1">
    <location>
        <begin position="209"/>
        <end position="236"/>
    </location>
</feature>
<keyword evidence="3" id="KW-1185">Reference proteome</keyword>